<evidence type="ECO:0000313" key="2">
    <source>
        <dbReference type="EMBL" id="RWQ96006.1"/>
    </source>
</evidence>
<dbReference type="Pfam" id="PF16093">
    <property type="entry name" value="PAC4"/>
    <property type="match status" value="1"/>
</dbReference>
<dbReference type="GO" id="GO:0043248">
    <property type="term" value="P:proteasome assembly"/>
    <property type="evidence" value="ECO:0007669"/>
    <property type="project" value="InterPro"/>
</dbReference>
<dbReference type="VEuPathDB" id="FungiDB:C8Q69DRAFT_463496"/>
<evidence type="ECO:0000313" key="3">
    <source>
        <dbReference type="Proteomes" id="UP000283841"/>
    </source>
</evidence>
<evidence type="ECO:0000256" key="1">
    <source>
        <dbReference type="SAM" id="MobiDB-lite"/>
    </source>
</evidence>
<dbReference type="GeneID" id="39599650"/>
<organism evidence="2 3">
    <name type="scientific">Byssochlamys spectabilis</name>
    <name type="common">Paecilomyces variotii</name>
    <dbReference type="NCBI Taxonomy" id="264951"/>
    <lineage>
        <taxon>Eukaryota</taxon>
        <taxon>Fungi</taxon>
        <taxon>Dikarya</taxon>
        <taxon>Ascomycota</taxon>
        <taxon>Pezizomycotina</taxon>
        <taxon>Eurotiomycetes</taxon>
        <taxon>Eurotiomycetidae</taxon>
        <taxon>Eurotiales</taxon>
        <taxon>Thermoascaceae</taxon>
        <taxon>Paecilomyces</taxon>
    </lineage>
</organism>
<protein>
    <recommendedName>
        <fullName evidence="4">Proteasome assembly chaperone 4</fullName>
    </recommendedName>
</protein>
<name>A0A443HW00_BYSSP</name>
<comment type="caution">
    <text evidence="2">The sequence shown here is derived from an EMBL/GenBank/DDBJ whole genome shotgun (WGS) entry which is preliminary data.</text>
</comment>
<sequence length="160" mass="17239">MTTISTPPIEMPHAEPTSPSTTPIEISFPLPKTPHTTAHVHLTFLATSTMVFLATTTPGDSAGTMKPLGSFVYAMPDRTNTRPALSTALYTSPASIDYATRTAKILARRMRRPVYVGCSIDTVAAGSTAEEEMEGLAKIVDEIMKKWDEKQRADGVVNGV</sequence>
<reference evidence="2 3" key="1">
    <citation type="journal article" date="2018" name="Front. Microbiol.">
        <title>Genomic and genetic insights into a cosmopolitan fungus, Paecilomyces variotii (Eurotiales).</title>
        <authorList>
            <person name="Urquhart A.S."/>
            <person name="Mondo S.J."/>
            <person name="Makela M.R."/>
            <person name="Hane J.K."/>
            <person name="Wiebenga A."/>
            <person name="He G."/>
            <person name="Mihaltcheva S."/>
            <person name="Pangilinan J."/>
            <person name="Lipzen A."/>
            <person name="Barry K."/>
            <person name="de Vries R.P."/>
            <person name="Grigoriev I.V."/>
            <person name="Idnurm A."/>
        </authorList>
    </citation>
    <scope>NUCLEOTIDE SEQUENCE [LARGE SCALE GENOMIC DNA]</scope>
    <source>
        <strain evidence="2 3">CBS 101075</strain>
    </source>
</reference>
<dbReference type="InterPro" id="IPR032157">
    <property type="entry name" value="PAC4"/>
</dbReference>
<dbReference type="Proteomes" id="UP000283841">
    <property type="component" value="Unassembled WGS sequence"/>
</dbReference>
<dbReference type="RefSeq" id="XP_028485651.1">
    <property type="nucleotide sequence ID" value="XM_028630373.1"/>
</dbReference>
<gene>
    <name evidence="2" type="ORF">C8Q69DRAFT_463496</name>
</gene>
<dbReference type="Gene3D" id="3.30.230.100">
    <property type="match status" value="1"/>
</dbReference>
<feature type="region of interest" description="Disordered" evidence="1">
    <location>
        <begin position="1"/>
        <end position="22"/>
    </location>
</feature>
<dbReference type="EMBL" id="RCNU01000004">
    <property type="protein sequence ID" value="RWQ96006.1"/>
    <property type="molecule type" value="Genomic_DNA"/>
</dbReference>
<evidence type="ECO:0008006" key="4">
    <source>
        <dbReference type="Google" id="ProtNLM"/>
    </source>
</evidence>
<keyword evidence="3" id="KW-1185">Reference proteome</keyword>
<accession>A0A443HW00</accession>
<dbReference type="AlphaFoldDB" id="A0A443HW00"/>
<proteinExistence type="predicted"/>